<dbReference type="PROSITE" id="PS00895">
    <property type="entry name" value="3_HYDROXYISOBUT_DH"/>
    <property type="match status" value="1"/>
</dbReference>
<dbReference type="InterPro" id="IPR008927">
    <property type="entry name" value="6-PGluconate_DH-like_C_sf"/>
</dbReference>
<dbReference type="InterPro" id="IPR006115">
    <property type="entry name" value="6PGDH_NADP-bd"/>
</dbReference>
<dbReference type="EMBL" id="VMNW02000010">
    <property type="protein sequence ID" value="KAA9163277.1"/>
    <property type="molecule type" value="Genomic_DNA"/>
</dbReference>
<feature type="domain" description="6-phosphogluconate dehydrogenase NADP-binding" evidence="4">
    <location>
        <begin position="55"/>
        <end position="208"/>
    </location>
</feature>
<dbReference type="SUPFAM" id="SSF48179">
    <property type="entry name" value="6-phosphogluconate dehydrogenase C-terminal domain-like"/>
    <property type="match status" value="1"/>
</dbReference>
<protein>
    <submittedName>
        <fullName evidence="6">NAD(P)-dependent oxidoreductase</fullName>
    </submittedName>
</protein>
<dbReference type="Gene3D" id="1.10.1040.10">
    <property type="entry name" value="N-(1-d-carboxylethyl)-l-norvaline Dehydrogenase, domain 2"/>
    <property type="match status" value="1"/>
</dbReference>
<keyword evidence="7" id="KW-1185">Reference proteome</keyword>
<dbReference type="InterPro" id="IPR029154">
    <property type="entry name" value="HIBADH-like_NADP-bd"/>
</dbReference>
<accession>A0A5N0VA65</accession>
<keyword evidence="1" id="KW-0560">Oxidoreductase</keyword>
<feature type="domain" description="3-hydroxyisobutyrate dehydrogenase-like NAD-binding" evidence="5">
    <location>
        <begin position="217"/>
        <end position="337"/>
    </location>
</feature>
<organism evidence="6 7">
    <name type="scientific">Amycolatopsis acidicola</name>
    <dbReference type="NCBI Taxonomy" id="2596893"/>
    <lineage>
        <taxon>Bacteria</taxon>
        <taxon>Bacillati</taxon>
        <taxon>Actinomycetota</taxon>
        <taxon>Actinomycetes</taxon>
        <taxon>Pseudonocardiales</taxon>
        <taxon>Pseudonocardiaceae</taxon>
        <taxon>Amycolatopsis</taxon>
    </lineage>
</organism>
<evidence type="ECO:0000259" key="5">
    <source>
        <dbReference type="Pfam" id="PF14833"/>
    </source>
</evidence>
<dbReference type="InterPro" id="IPR013328">
    <property type="entry name" value="6PGD_dom2"/>
</dbReference>
<dbReference type="OrthoDB" id="3185659at2"/>
<dbReference type="GO" id="GO:0016054">
    <property type="term" value="P:organic acid catabolic process"/>
    <property type="evidence" value="ECO:0007669"/>
    <property type="project" value="UniProtKB-ARBA"/>
</dbReference>
<feature type="region of interest" description="Disordered" evidence="3">
    <location>
        <begin position="27"/>
        <end position="50"/>
    </location>
</feature>
<proteinExistence type="predicted"/>
<dbReference type="Gene3D" id="3.40.50.720">
    <property type="entry name" value="NAD(P)-binding Rossmann-like Domain"/>
    <property type="match status" value="1"/>
</dbReference>
<dbReference type="GO" id="GO:0050661">
    <property type="term" value="F:NADP binding"/>
    <property type="evidence" value="ECO:0007669"/>
    <property type="project" value="InterPro"/>
</dbReference>
<evidence type="ECO:0000313" key="7">
    <source>
        <dbReference type="Proteomes" id="UP000319769"/>
    </source>
</evidence>
<gene>
    <name evidence="6" type="ORF">FPZ12_009770</name>
</gene>
<dbReference type="PANTHER" id="PTHR22981">
    <property type="entry name" value="3-HYDROXYISOBUTYRATE DEHYDROGENASE-RELATED"/>
    <property type="match status" value="1"/>
</dbReference>
<evidence type="ECO:0000313" key="6">
    <source>
        <dbReference type="EMBL" id="KAA9163277.1"/>
    </source>
</evidence>
<dbReference type="Pfam" id="PF03446">
    <property type="entry name" value="NAD_binding_2"/>
    <property type="match status" value="1"/>
</dbReference>
<evidence type="ECO:0000256" key="3">
    <source>
        <dbReference type="SAM" id="MobiDB-lite"/>
    </source>
</evidence>
<dbReference type="PANTHER" id="PTHR22981:SF7">
    <property type="entry name" value="3-HYDROXYISOBUTYRATE DEHYDROGENASE, MITOCHONDRIAL"/>
    <property type="match status" value="1"/>
</dbReference>
<dbReference type="InterPro" id="IPR036291">
    <property type="entry name" value="NAD(P)-bd_dom_sf"/>
</dbReference>
<dbReference type="GO" id="GO:0051287">
    <property type="term" value="F:NAD binding"/>
    <property type="evidence" value="ECO:0007669"/>
    <property type="project" value="InterPro"/>
</dbReference>
<evidence type="ECO:0000259" key="4">
    <source>
        <dbReference type="Pfam" id="PF03446"/>
    </source>
</evidence>
<sequence length="361" mass="38623">MASPRSRSANACCRLRCTRECRRACRPPGSRRRCSPSSTTDPPLPRRGRKGVHVTVGFVGLGRMGRGMASRLAAGQEDLVVYDLAPDATAPLRERGARVAANVGELTRHSDVLFASLPGPPEVAACVFGEDGVLANLRPGQVLFDLSTSSIALTRRIDAAFAEHGAAVMDAPVSGGPTGAASGDLVTWVGGPREVFDAHRKTLELFSTPHYVGGLTTGTVTKLAHNMTGYLFLLSLAETFSLGVKAGADPLELWKALRLGVVGKQPATNMLVKQFLPGEYETPAFLMKLAHKDVSLATQLGRELGVPMRLSNLTLEEMTEALARGFGDQDSRSYLKLQLERAGVEIAVDPDELARAIKERP</sequence>
<evidence type="ECO:0000256" key="2">
    <source>
        <dbReference type="ARBA" id="ARBA00023027"/>
    </source>
</evidence>
<evidence type="ECO:0000256" key="1">
    <source>
        <dbReference type="ARBA" id="ARBA00023002"/>
    </source>
</evidence>
<dbReference type="AlphaFoldDB" id="A0A5N0VA65"/>
<comment type="caution">
    <text evidence="6">The sequence shown here is derived from an EMBL/GenBank/DDBJ whole genome shotgun (WGS) entry which is preliminary data.</text>
</comment>
<dbReference type="SUPFAM" id="SSF51735">
    <property type="entry name" value="NAD(P)-binding Rossmann-fold domains"/>
    <property type="match status" value="1"/>
</dbReference>
<dbReference type="InterPro" id="IPR002204">
    <property type="entry name" value="3-OH-isobutyrate_DH-rel_CS"/>
</dbReference>
<dbReference type="GO" id="GO:0016616">
    <property type="term" value="F:oxidoreductase activity, acting on the CH-OH group of donors, NAD or NADP as acceptor"/>
    <property type="evidence" value="ECO:0007669"/>
    <property type="project" value="TreeGrafter"/>
</dbReference>
<dbReference type="Proteomes" id="UP000319769">
    <property type="component" value="Unassembled WGS sequence"/>
</dbReference>
<reference evidence="6" key="1">
    <citation type="submission" date="2019-09" db="EMBL/GenBank/DDBJ databases">
        <authorList>
            <person name="Teo W.F.A."/>
            <person name="Duangmal K."/>
        </authorList>
    </citation>
    <scope>NUCLEOTIDE SEQUENCE [LARGE SCALE GENOMIC DNA]</scope>
    <source>
        <strain evidence="6">K81G1</strain>
    </source>
</reference>
<name>A0A5N0VA65_9PSEU</name>
<keyword evidence="2" id="KW-0520">NAD</keyword>
<dbReference type="Pfam" id="PF14833">
    <property type="entry name" value="NAD_binding_11"/>
    <property type="match status" value="1"/>
</dbReference>